<name>A0AAE3G3Z0_9GAMM</name>
<feature type="chain" id="PRO_5042109045" evidence="7">
    <location>
        <begin position="24"/>
        <end position="115"/>
    </location>
</feature>
<dbReference type="InterPro" id="IPR050597">
    <property type="entry name" value="Cytochrome_c_Oxidase_Subunit"/>
</dbReference>
<dbReference type="GO" id="GO:0020037">
    <property type="term" value="F:heme binding"/>
    <property type="evidence" value="ECO:0007669"/>
    <property type="project" value="InterPro"/>
</dbReference>
<dbReference type="EMBL" id="JALJXV010000004">
    <property type="protein sequence ID" value="MCP1674972.1"/>
    <property type="molecule type" value="Genomic_DNA"/>
</dbReference>
<reference evidence="9" key="1">
    <citation type="submission" date="2022-03" db="EMBL/GenBank/DDBJ databases">
        <title>Genomic Encyclopedia of Type Strains, Phase III (KMG-III): the genomes of soil and plant-associated and newly described type strains.</title>
        <authorList>
            <person name="Whitman W."/>
        </authorList>
    </citation>
    <scope>NUCLEOTIDE SEQUENCE</scope>
    <source>
        <strain evidence="9">ANL 6-2</strain>
    </source>
</reference>
<dbReference type="PROSITE" id="PS51007">
    <property type="entry name" value="CYTC"/>
    <property type="match status" value="1"/>
</dbReference>
<evidence type="ECO:0000256" key="1">
    <source>
        <dbReference type="ARBA" id="ARBA00022448"/>
    </source>
</evidence>
<evidence type="ECO:0000256" key="6">
    <source>
        <dbReference type="PROSITE-ProRule" id="PRU00433"/>
    </source>
</evidence>
<keyword evidence="4" id="KW-0249">Electron transport</keyword>
<keyword evidence="2 6" id="KW-0349">Heme</keyword>
<keyword evidence="10" id="KW-1185">Reference proteome</keyword>
<dbReference type="AlphaFoldDB" id="A0AAE3G3Z0"/>
<dbReference type="InterPro" id="IPR009056">
    <property type="entry name" value="Cyt_c-like_dom"/>
</dbReference>
<evidence type="ECO:0000256" key="2">
    <source>
        <dbReference type="ARBA" id="ARBA00022617"/>
    </source>
</evidence>
<dbReference type="Pfam" id="PF00034">
    <property type="entry name" value="Cytochrom_C"/>
    <property type="match status" value="1"/>
</dbReference>
<evidence type="ECO:0000256" key="4">
    <source>
        <dbReference type="ARBA" id="ARBA00022982"/>
    </source>
</evidence>
<evidence type="ECO:0000256" key="7">
    <source>
        <dbReference type="SAM" id="SignalP"/>
    </source>
</evidence>
<dbReference type="GO" id="GO:0046872">
    <property type="term" value="F:metal ion binding"/>
    <property type="evidence" value="ECO:0007669"/>
    <property type="project" value="UniProtKB-KW"/>
</dbReference>
<dbReference type="PANTHER" id="PTHR33751:SF9">
    <property type="entry name" value="CYTOCHROME C4"/>
    <property type="match status" value="1"/>
</dbReference>
<feature type="signal peptide" evidence="7">
    <location>
        <begin position="1"/>
        <end position="23"/>
    </location>
</feature>
<keyword evidence="1" id="KW-0813">Transport</keyword>
<dbReference type="InterPro" id="IPR036909">
    <property type="entry name" value="Cyt_c-like_dom_sf"/>
</dbReference>
<dbReference type="Proteomes" id="UP001205843">
    <property type="component" value="Unassembled WGS sequence"/>
</dbReference>
<protein>
    <submittedName>
        <fullName evidence="9">Cytochrome c553</fullName>
    </submittedName>
</protein>
<dbReference type="Gene3D" id="1.10.760.10">
    <property type="entry name" value="Cytochrome c-like domain"/>
    <property type="match status" value="1"/>
</dbReference>
<evidence type="ECO:0000313" key="9">
    <source>
        <dbReference type="EMBL" id="MCP1674972.1"/>
    </source>
</evidence>
<evidence type="ECO:0000259" key="8">
    <source>
        <dbReference type="PROSITE" id="PS51007"/>
    </source>
</evidence>
<evidence type="ECO:0000256" key="5">
    <source>
        <dbReference type="ARBA" id="ARBA00023004"/>
    </source>
</evidence>
<gene>
    <name evidence="9" type="ORF">J2T57_002110</name>
</gene>
<proteinExistence type="predicted"/>
<dbReference type="PANTHER" id="PTHR33751">
    <property type="entry name" value="CBB3-TYPE CYTOCHROME C OXIDASE SUBUNIT FIXP"/>
    <property type="match status" value="1"/>
</dbReference>
<dbReference type="SUPFAM" id="SSF46626">
    <property type="entry name" value="Cytochrome c"/>
    <property type="match status" value="1"/>
</dbReference>
<keyword evidence="3 6" id="KW-0479">Metal-binding</keyword>
<dbReference type="RefSeq" id="WP_253477660.1">
    <property type="nucleotide sequence ID" value="NZ_JALJXV010000004.1"/>
</dbReference>
<evidence type="ECO:0000256" key="3">
    <source>
        <dbReference type="ARBA" id="ARBA00022723"/>
    </source>
</evidence>
<evidence type="ECO:0000313" key="10">
    <source>
        <dbReference type="Proteomes" id="UP001205843"/>
    </source>
</evidence>
<keyword evidence="5 6" id="KW-0408">Iron</keyword>
<feature type="domain" description="Cytochrome c" evidence="8">
    <location>
        <begin position="27"/>
        <end position="106"/>
    </location>
</feature>
<dbReference type="GO" id="GO:0009055">
    <property type="term" value="F:electron transfer activity"/>
    <property type="evidence" value="ECO:0007669"/>
    <property type="project" value="InterPro"/>
</dbReference>
<organism evidence="9 10">
    <name type="scientific">Natronocella acetinitrilica</name>
    <dbReference type="NCBI Taxonomy" id="414046"/>
    <lineage>
        <taxon>Bacteria</taxon>
        <taxon>Pseudomonadati</taxon>
        <taxon>Pseudomonadota</taxon>
        <taxon>Gammaproteobacteria</taxon>
        <taxon>Chromatiales</taxon>
        <taxon>Ectothiorhodospiraceae</taxon>
        <taxon>Natronocella</taxon>
    </lineage>
</organism>
<accession>A0AAE3G3Z0</accession>
<keyword evidence="7" id="KW-0732">Signal</keyword>
<comment type="caution">
    <text evidence="9">The sequence shown here is derived from an EMBL/GenBank/DDBJ whole genome shotgun (WGS) entry which is preliminary data.</text>
</comment>
<sequence length="115" mass="12741">MSRLFSITLSAAIALGASAAAQAVDRGDPTRGAELAEAQCLQCHSADAIRGNREWPEIRGQYAEYLLQSLRDYKSGRRDNAIMRGQVEGLSLQDKRDLASWFSRQEGGLYTPRRP</sequence>